<dbReference type="SUPFAM" id="SSF53187">
    <property type="entry name" value="Zn-dependent exopeptidases"/>
    <property type="match status" value="1"/>
</dbReference>
<dbReference type="GO" id="GO:0008233">
    <property type="term" value="F:peptidase activity"/>
    <property type="evidence" value="ECO:0007669"/>
    <property type="project" value="UniProtKB-KW"/>
</dbReference>
<organism evidence="5 6">
    <name type="scientific">Sporormia fimetaria CBS 119925</name>
    <dbReference type="NCBI Taxonomy" id="1340428"/>
    <lineage>
        <taxon>Eukaryota</taxon>
        <taxon>Fungi</taxon>
        <taxon>Dikarya</taxon>
        <taxon>Ascomycota</taxon>
        <taxon>Pezizomycotina</taxon>
        <taxon>Dothideomycetes</taxon>
        <taxon>Pleosporomycetidae</taxon>
        <taxon>Pleosporales</taxon>
        <taxon>Sporormiaceae</taxon>
        <taxon>Sporormia</taxon>
    </lineage>
</organism>
<sequence length="387" mass="43629">MKPPLQLLSLAAVLARGWAYKTVSDDTLRHIPGPGDDFDIHKGALLAPILRPRVSGTENNTLVLRHFIDFFKTNLPEWRLELHNSTSTTPTSHGKEIPFVNLIATRDPPGTNVGDVGRLAMVAHYDSKLTPKGFIGAIDSAAPCAMLMHMARTVDAALTKMWEAQKDNLNDLEGAKGVQILLLDGEEAFVSWTATDSLYGSRALASDWEHSYHPAMSTYRTPLDSIDLFVLLDLLGSAHPTVPSYFKTTHWAYKHMATIEERLRKLGLFKSSPNHPNRMAKRKNKKPREEKQFLFEKDKKNSAFIGGFVEDDHVPFMKRGVDILHLIPNPFPVGIWHEMADDGEHLDMDTVDDWTLLVTAFVAEWMDLEGFFDFKAQKRKAEEKTEL</sequence>
<comment type="similarity">
    <text evidence="3">Belongs to the peptidase M28 family.</text>
</comment>
<keyword evidence="3" id="KW-0862">Zinc</keyword>
<evidence type="ECO:0000256" key="3">
    <source>
        <dbReference type="RuleBase" id="RU361240"/>
    </source>
</evidence>
<dbReference type="AlphaFoldDB" id="A0A6A6UZE5"/>
<dbReference type="PANTHER" id="PTHR12283">
    <property type="entry name" value="GLUTAMINYL-PEPTIDE CYCLOTRANSFERASE"/>
    <property type="match status" value="1"/>
</dbReference>
<keyword evidence="3" id="KW-0378">Hydrolase</keyword>
<feature type="chain" id="PRO_5025707248" description="Peptide hydrolase" evidence="3">
    <location>
        <begin position="20"/>
        <end position="387"/>
    </location>
</feature>
<keyword evidence="2" id="KW-0012">Acyltransferase</keyword>
<proteinExistence type="inferred from homology"/>
<dbReference type="Proteomes" id="UP000799440">
    <property type="component" value="Unassembled WGS sequence"/>
</dbReference>
<feature type="domain" description="Peptidase M28" evidence="4">
    <location>
        <begin position="102"/>
        <end position="361"/>
    </location>
</feature>
<dbReference type="CDD" id="cd03880">
    <property type="entry name" value="M28_QC_like"/>
    <property type="match status" value="1"/>
</dbReference>
<accession>A0A6A6UZE5</accession>
<protein>
    <recommendedName>
        <fullName evidence="3">Peptide hydrolase</fullName>
        <ecNumber evidence="3">3.4.-.-</ecNumber>
    </recommendedName>
</protein>
<dbReference type="InterPro" id="IPR040234">
    <property type="entry name" value="QC/QCL"/>
</dbReference>
<evidence type="ECO:0000256" key="2">
    <source>
        <dbReference type="ARBA" id="ARBA00023315"/>
    </source>
</evidence>
<keyword evidence="3" id="KW-0479">Metal-binding</keyword>
<feature type="signal peptide" evidence="3">
    <location>
        <begin position="1"/>
        <end position="19"/>
    </location>
</feature>
<evidence type="ECO:0000313" key="6">
    <source>
        <dbReference type="Proteomes" id="UP000799440"/>
    </source>
</evidence>
<evidence type="ECO:0000259" key="4">
    <source>
        <dbReference type="Pfam" id="PF04389"/>
    </source>
</evidence>
<dbReference type="Pfam" id="PF04389">
    <property type="entry name" value="Peptidase_M28"/>
    <property type="match status" value="1"/>
</dbReference>
<dbReference type="EC" id="3.4.-.-" evidence="3"/>
<keyword evidence="3" id="KW-0645">Protease</keyword>
<keyword evidence="3" id="KW-0732">Signal</keyword>
<dbReference type="PANTHER" id="PTHR12283:SF6">
    <property type="entry name" value="GLUTAMINYL-PEPTIDE CYCLOTRANSFERASE-RELATED"/>
    <property type="match status" value="1"/>
</dbReference>
<dbReference type="EMBL" id="MU006595">
    <property type="protein sequence ID" value="KAF2743638.1"/>
    <property type="molecule type" value="Genomic_DNA"/>
</dbReference>
<keyword evidence="6" id="KW-1185">Reference proteome</keyword>
<gene>
    <name evidence="5" type="ORF">M011DRAFT_410145</name>
</gene>
<dbReference type="OrthoDB" id="3907302at2759"/>
<evidence type="ECO:0000313" key="5">
    <source>
        <dbReference type="EMBL" id="KAF2743638.1"/>
    </source>
</evidence>
<reference evidence="5" key="1">
    <citation type="journal article" date="2020" name="Stud. Mycol.">
        <title>101 Dothideomycetes genomes: a test case for predicting lifestyles and emergence of pathogens.</title>
        <authorList>
            <person name="Haridas S."/>
            <person name="Albert R."/>
            <person name="Binder M."/>
            <person name="Bloem J."/>
            <person name="Labutti K."/>
            <person name="Salamov A."/>
            <person name="Andreopoulos B."/>
            <person name="Baker S."/>
            <person name="Barry K."/>
            <person name="Bills G."/>
            <person name="Bluhm B."/>
            <person name="Cannon C."/>
            <person name="Castanera R."/>
            <person name="Culley D."/>
            <person name="Daum C."/>
            <person name="Ezra D."/>
            <person name="Gonzalez J."/>
            <person name="Henrissat B."/>
            <person name="Kuo A."/>
            <person name="Liang C."/>
            <person name="Lipzen A."/>
            <person name="Lutzoni F."/>
            <person name="Magnuson J."/>
            <person name="Mondo S."/>
            <person name="Nolan M."/>
            <person name="Ohm R."/>
            <person name="Pangilinan J."/>
            <person name="Park H.-J."/>
            <person name="Ramirez L."/>
            <person name="Alfaro M."/>
            <person name="Sun H."/>
            <person name="Tritt A."/>
            <person name="Yoshinaga Y."/>
            <person name="Zwiers L.-H."/>
            <person name="Turgeon B."/>
            <person name="Goodwin S."/>
            <person name="Spatafora J."/>
            <person name="Crous P."/>
            <person name="Grigoriev I."/>
        </authorList>
    </citation>
    <scope>NUCLEOTIDE SEQUENCE</scope>
    <source>
        <strain evidence="5">CBS 119925</strain>
    </source>
</reference>
<dbReference type="GO" id="GO:0016603">
    <property type="term" value="F:glutaminyl-peptide cyclotransferase activity"/>
    <property type="evidence" value="ECO:0007669"/>
    <property type="project" value="InterPro"/>
</dbReference>
<name>A0A6A6UZE5_9PLEO</name>
<dbReference type="Gene3D" id="3.40.630.10">
    <property type="entry name" value="Zn peptidases"/>
    <property type="match status" value="1"/>
</dbReference>
<dbReference type="InterPro" id="IPR007484">
    <property type="entry name" value="Peptidase_M28"/>
</dbReference>
<evidence type="ECO:0000256" key="1">
    <source>
        <dbReference type="ARBA" id="ARBA00022679"/>
    </source>
</evidence>
<dbReference type="GO" id="GO:0008270">
    <property type="term" value="F:zinc ion binding"/>
    <property type="evidence" value="ECO:0007669"/>
    <property type="project" value="TreeGrafter"/>
</dbReference>
<dbReference type="GO" id="GO:0006508">
    <property type="term" value="P:proteolysis"/>
    <property type="evidence" value="ECO:0007669"/>
    <property type="project" value="UniProtKB-KW"/>
</dbReference>
<keyword evidence="1" id="KW-0808">Transferase</keyword>
<dbReference type="InterPro" id="IPR037457">
    <property type="entry name" value="M28_QC"/>
</dbReference>